<sequence length="112" mass="11958">MAQKVNIILVDDLDGGSADENVKFGLDGVNYEIDLSAANAAELRSSLERFIGAARKASGSSSGRTARTKAAAGGRSHDSAQIRQWARENGYTVNSRGRIQAEIQEAYQKANS</sequence>
<evidence type="ECO:0000259" key="3">
    <source>
        <dbReference type="Pfam" id="PF11774"/>
    </source>
</evidence>
<feature type="domain" description="Lsr2 dimerization" evidence="3">
    <location>
        <begin position="1"/>
        <end position="57"/>
    </location>
</feature>
<name>A0A024H7E9_9MICC</name>
<dbReference type="Pfam" id="PF23359">
    <property type="entry name" value="Lsr2_DNA-bd"/>
    <property type="match status" value="1"/>
</dbReference>
<dbReference type="GO" id="GO:0016746">
    <property type="term" value="F:acyltransferase activity"/>
    <property type="evidence" value="ECO:0007669"/>
    <property type="project" value="InterPro"/>
</dbReference>
<gene>
    <name evidence="5" type="primary">lsr2</name>
    <name evidence="5" type="ORF">ARTSIC4J27_3910</name>
</gene>
<dbReference type="Gene3D" id="3.30.60.230">
    <property type="entry name" value="Lsr2, dimerization domain"/>
    <property type="match status" value="1"/>
</dbReference>
<dbReference type="EMBL" id="CAQI01000053">
    <property type="protein sequence ID" value="CCQ47913.1"/>
    <property type="molecule type" value="Genomic_DNA"/>
</dbReference>
<evidence type="ECO:0000256" key="1">
    <source>
        <dbReference type="ARBA" id="ARBA00023125"/>
    </source>
</evidence>
<dbReference type="RefSeq" id="WP_050056720.1">
    <property type="nucleotide sequence ID" value="NZ_CAQI01000053.1"/>
</dbReference>
<dbReference type="InterPro" id="IPR055370">
    <property type="entry name" value="Lsr2_DNA-bd"/>
</dbReference>
<proteinExistence type="predicted"/>
<evidence type="ECO:0000256" key="2">
    <source>
        <dbReference type="SAM" id="MobiDB-lite"/>
    </source>
</evidence>
<dbReference type="OrthoDB" id="4113332at2"/>
<feature type="region of interest" description="Disordered" evidence="2">
    <location>
        <begin position="56"/>
        <end position="84"/>
    </location>
</feature>
<dbReference type="InterPro" id="IPR036625">
    <property type="entry name" value="E3-bd_dom_sf"/>
</dbReference>
<dbReference type="Proteomes" id="UP000035722">
    <property type="component" value="Unassembled WGS sequence"/>
</dbReference>
<keyword evidence="6" id="KW-1185">Reference proteome</keyword>
<dbReference type="InterPro" id="IPR042261">
    <property type="entry name" value="Lsr2-like_dimerization"/>
</dbReference>
<evidence type="ECO:0000313" key="5">
    <source>
        <dbReference type="EMBL" id="CCQ47913.1"/>
    </source>
</evidence>
<organism evidence="5 6">
    <name type="scientific">Pseudarthrobacter siccitolerans</name>
    <dbReference type="NCBI Taxonomy" id="861266"/>
    <lineage>
        <taxon>Bacteria</taxon>
        <taxon>Bacillati</taxon>
        <taxon>Actinomycetota</taxon>
        <taxon>Actinomycetes</taxon>
        <taxon>Micrococcales</taxon>
        <taxon>Micrococcaceae</taxon>
        <taxon>Pseudarthrobacter</taxon>
    </lineage>
</organism>
<accession>A0A024H7E9</accession>
<dbReference type="GO" id="GO:0003677">
    <property type="term" value="F:DNA binding"/>
    <property type="evidence" value="ECO:0007669"/>
    <property type="project" value="UniProtKB-KW"/>
</dbReference>
<evidence type="ECO:0000313" key="6">
    <source>
        <dbReference type="Proteomes" id="UP000035722"/>
    </source>
</evidence>
<protein>
    <submittedName>
        <fullName evidence="5">Protein lsr2</fullName>
    </submittedName>
</protein>
<comment type="caution">
    <text evidence="5">The sequence shown here is derived from an EMBL/GenBank/DDBJ whole genome shotgun (WGS) entry which is preliminary data.</text>
</comment>
<dbReference type="AlphaFoldDB" id="A0A024H7E9"/>
<reference evidence="6" key="1">
    <citation type="journal article" date="2014" name="Genome Announc.">
        <title>Genome Sequence of Arthrobacter siccitolerans 4J27, a Xeroprotectant-Producing Desiccation-Tolerant Microorganism.</title>
        <authorList>
            <person name="Manzanera M."/>
            <person name="Santa-Cruz-Calvo L."/>
            <person name="Vilchez J.I."/>
            <person name="Garcia-Fontana C."/>
            <person name="Silva-Castro G.A."/>
            <person name="Calvo C."/>
            <person name="Gonzalez-Lopez J."/>
        </authorList>
    </citation>
    <scope>NUCLEOTIDE SEQUENCE [LARGE SCALE GENOMIC DNA]</scope>
    <source>
        <strain evidence="6">4J27</strain>
    </source>
</reference>
<dbReference type="Gene3D" id="4.10.320.10">
    <property type="entry name" value="E3-binding domain"/>
    <property type="match status" value="1"/>
</dbReference>
<feature type="compositionally biased region" description="Low complexity" evidence="2">
    <location>
        <begin position="56"/>
        <end position="74"/>
    </location>
</feature>
<evidence type="ECO:0000259" key="4">
    <source>
        <dbReference type="Pfam" id="PF23359"/>
    </source>
</evidence>
<dbReference type="Pfam" id="PF11774">
    <property type="entry name" value="Lsr2"/>
    <property type="match status" value="1"/>
</dbReference>
<dbReference type="InterPro" id="IPR024412">
    <property type="entry name" value="Lsr2_dim_dom"/>
</dbReference>
<dbReference type="STRING" id="861266.ARTSIC4J27_3910"/>
<keyword evidence="1" id="KW-0238">DNA-binding</keyword>
<feature type="domain" description="Lsr2 DNA-binding" evidence="4">
    <location>
        <begin position="76"/>
        <end position="110"/>
    </location>
</feature>